<evidence type="ECO:0000313" key="3">
    <source>
        <dbReference type="Proteomes" id="UP001497392"/>
    </source>
</evidence>
<sequence>MVKIGTHSGSFHCDEALGCFLLKQTDTYRDADIVRTRDESTLSGLDVVIDVGGKYDPDAKRFDHHQRGFDEVFGHGFTTKLSSAGLVYKHFGEEVIAKVLNVPRDDPQVITIFLAVYKHFMEAIDAIDNGINQWDVDVPPRYMSNTNLGARVGSLNPRWNEDSSAERTDAQFQKAVQLTGSEFLESVNYLSKAWLPARTYVREAIETRKEVDQSGEIMKLAHYCPWKEHLYELEKEFDLPQQIKFCLYEDDRGGQWRVQAVSVAPASFQNRKSLPKAWQGLRDEQLSETAGIPGCVFVHASGFIGGAKSYEGALKMAQAGLILP</sequence>
<reference evidence="2 3" key="1">
    <citation type="submission" date="2024-06" db="EMBL/GenBank/DDBJ databases">
        <authorList>
            <person name="Kraege A."/>
            <person name="Thomma B."/>
        </authorList>
    </citation>
    <scope>NUCLEOTIDE SEQUENCE [LARGE SCALE GENOMIC DNA]</scope>
</reference>
<gene>
    <name evidence="2" type="primary">g2544</name>
    <name evidence="2" type="ORF">VP750_LOCUS2171</name>
</gene>
<proteinExistence type="inferred from homology"/>
<dbReference type="EMBL" id="CAXHTA020000004">
    <property type="protein sequence ID" value="CAL5220512.1"/>
    <property type="molecule type" value="Genomic_DNA"/>
</dbReference>
<evidence type="ECO:0000313" key="2">
    <source>
        <dbReference type="EMBL" id="CAL5220512.1"/>
    </source>
</evidence>
<comment type="similarity">
    <text evidence="1">Belongs to the MYG1 family.</text>
</comment>
<dbReference type="Proteomes" id="UP001497392">
    <property type="component" value="Unassembled WGS sequence"/>
</dbReference>
<name>A0ABP1FSQ2_9CHLO</name>
<dbReference type="Pfam" id="PF03690">
    <property type="entry name" value="MYG1_exonuc"/>
    <property type="match status" value="1"/>
</dbReference>
<accession>A0ABP1FSQ2</accession>
<comment type="caution">
    <text evidence="2">The sequence shown here is derived from an EMBL/GenBank/DDBJ whole genome shotgun (WGS) entry which is preliminary data.</text>
</comment>
<evidence type="ECO:0000256" key="1">
    <source>
        <dbReference type="ARBA" id="ARBA00010105"/>
    </source>
</evidence>
<dbReference type="PANTHER" id="PTHR11215">
    <property type="entry name" value="METAL DEPENDENT HYDROLASE - RELATED"/>
    <property type="match status" value="1"/>
</dbReference>
<keyword evidence="3" id="KW-1185">Reference proteome</keyword>
<organism evidence="2 3">
    <name type="scientific">Coccomyxa viridis</name>
    <dbReference type="NCBI Taxonomy" id="1274662"/>
    <lineage>
        <taxon>Eukaryota</taxon>
        <taxon>Viridiplantae</taxon>
        <taxon>Chlorophyta</taxon>
        <taxon>core chlorophytes</taxon>
        <taxon>Trebouxiophyceae</taxon>
        <taxon>Trebouxiophyceae incertae sedis</taxon>
        <taxon>Coccomyxaceae</taxon>
        <taxon>Coccomyxa</taxon>
    </lineage>
</organism>
<dbReference type="PANTHER" id="PTHR11215:SF1">
    <property type="entry name" value="MYG1 EXONUCLEASE"/>
    <property type="match status" value="1"/>
</dbReference>
<dbReference type="InterPro" id="IPR003226">
    <property type="entry name" value="MYG1_exonuclease"/>
</dbReference>
<protein>
    <submittedName>
        <fullName evidence="2">G2544 protein</fullName>
    </submittedName>
</protein>